<dbReference type="SUPFAM" id="SSF81822">
    <property type="entry name" value="RuBisCo LSMT C-terminal, substrate-binding domain"/>
    <property type="match status" value="1"/>
</dbReference>
<keyword evidence="3" id="KW-0949">S-adenosyl-L-methionine</keyword>
<evidence type="ECO:0000256" key="2">
    <source>
        <dbReference type="ARBA" id="ARBA00022679"/>
    </source>
</evidence>
<dbReference type="PANTHER" id="PTHR13271:SF136">
    <property type="entry name" value="SET DOMAIN-CONTAINING PROTEIN"/>
    <property type="match status" value="1"/>
</dbReference>
<evidence type="ECO:0000313" key="6">
    <source>
        <dbReference type="Proteomes" id="UP001445335"/>
    </source>
</evidence>
<dbReference type="GO" id="GO:0032259">
    <property type="term" value="P:methylation"/>
    <property type="evidence" value="ECO:0007669"/>
    <property type="project" value="UniProtKB-KW"/>
</dbReference>
<dbReference type="InterPro" id="IPR015353">
    <property type="entry name" value="Rubisco_LSMT_subst-bd"/>
</dbReference>
<dbReference type="InterPro" id="IPR036464">
    <property type="entry name" value="Rubisco_LSMT_subst-bd_sf"/>
</dbReference>
<protein>
    <recommendedName>
        <fullName evidence="4">Rubisco LSMT substrate-binding domain-containing protein</fullName>
    </recommendedName>
</protein>
<evidence type="ECO:0000259" key="4">
    <source>
        <dbReference type="Pfam" id="PF09273"/>
    </source>
</evidence>
<dbReference type="AlphaFoldDB" id="A0AAW1QYS3"/>
<feature type="domain" description="Rubisco LSMT substrate-binding" evidence="4">
    <location>
        <begin position="159"/>
        <end position="285"/>
    </location>
</feature>
<comment type="caution">
    <text evidence="5">The sequence shown here is derived from an EMBL/GenBank/DDBJ whole genome shotgun (WGS) entry which is preliminary data.</text>
</comment>
<dbReference type="Proteomes" id="UP001445335">
    <property type="component" value="Unassembled WGS sequence"/>
</dbReference>
<dbReference type="Gene3D" id="3.90.1410.10">
    <property type="entry name" value="set domain protein methyltransferase, domain 1"/>
    <property type="match status" value="1"/>
</dbReference>
<dbReference type="PANTHER" id="PTHR13271">
    <property type="entry name" value="UNCHARACTERIZED PUTATIVE METHYLTRANSFERASE"/>
    <property type="match status" value="1"/>
</dbReference>
<proteinExistence type="predicted"/>
<dbReference type="InterPro" id="IPR046341">
    <property type="entry name" value="SET_dom_sf"/>
</dbReference>
<sequence>MQLVTARSVARGQPLVSVLLSVQGYRQFFEAKYAELDAGLLSQHRDVFPADMYSYDRFLWAVGTVRARTHAPLDGAASALVPLADLAAHRRGAPQWRAGGGLFGRGQAVTLEAERDYAAGELVDMDYGAGKLDSQVLLDHGVLDADSPQGGFVLNLELPPEDRFFDDKADILEQSGLTTDAQFTLLVDREPSEQLLGFLRLLNLSGMDAFLLEPLFRNEAWGFMLAPVSEANERAVYQSMADGCRAALQGYAGGIEADLRAARSTPPGSRLAMAVQVRLGEKEALDSTLRWFEARADRIASLEFYQERRLKTLGLLDDDGASTYDTFFKDGIA</sequence>
<keyword evidence="2" id="KW-0808">Transferase</keyword>
<keyword evidence="1" id="KW-0489">Methyltransferase</keyword>
<dbReference type="Pfam" id="PF09273">
    <property type="entry name" value="Rubis-subs-bind"/>
    <property type="match status" value="1"/>
</dbReference>
<keyword evidence="6" id="KW-1185">Reference proteome</keyword>
<dbReference type="EMBL" id="JALJOU010000065">
    <property type="protein sequence ID" value="KAK9826401.1"/>
    <property type="molecule type" value="Genomic_DNA"/>
</dbReference>
<dbReference type="GO" id="GO:0005634">
    <property type="term" value="C:nucleus"/>
    <property type="evidence" value="ECO:0007669"/>
    <property type="project" value="TreeGrafter"/>
</dbReference>
<evidence type="ECO:0000256" key="1">
    <source>
        <dbReference type="ARBA" id="ARBA00022603"/>
    </source>
</evidence>
<dbReference type="SUPFAM" id="SSF82199">
    <property type="entry name" value="SET domain"/>
    <property type="match status" value="1"/>
</dbReference>
<gene>
    <name evidence="5" type="ORF">WJX81_000123</name>
</gene>
<dbReference type="InterPro" id="IPR050600">
    <property type="entry name" value="SETD3_SETD6_MTase"/>
</dbReference>
<reference evidence="5 6" key="1">
    <citation type="journal article" date="2024" name="Nat. Commun.">
        <title>Phylogenomics reveals the evolutionary origins of lichenization in chlorophyte algae.</title>
        <authorList>
            <person name="Puginier C."/>
            <person name="Libourel C."/>
            <person name="Otte J."/>
            <person name="Skaloud P."/>
            <person name="Haon M."/>
            <person name="Grisel S."/>
            <person name="Petersen M."/>
            <person name="Berrin J.G."/>
            <person name="Delaux P.M."/>
            <person name="Dal Grande F."/>
            <person name="Keller J."/>
        </authorList>
    </citation>
    <scope>NUCLEOTIDE SEQUENCE [LARGE SCALE GENOMIC DNA]</scope>
    <source>
        <strain evidence="5 6">SAG 245.80</strain>
    </source>
</reference>
<accession>A0AAW1QYS3</accession>
<name>A0AAW1QYS3_9CHLO</name>
<organism evidence="5 6">
    <name type="scientific">Elliptochloris bilobata</name>
    <dbReference type="NCBI Taxonomy" id="381761"/>
    <lineage>
        <taxon>Eukaryota</taxon>
        <taxon>Viridiplantae</taxon>
        <taxon>Chlorophyta</taxon>
        <taxon>core chlorophytes</taxon>
        <taxon>Trebouxiophyceae</taxon>
        <taxon>Trebouxiophyceae incertae sedis</taxon>
        <taxon>Elliptochloris clade</taxon>
        <taxon>Elliptochloris</taxon>
    </lineage>
</organism>
<dbReference type="Gene3D" id="3.90.1420.10">
    <property type="entry name" value="Rubisco LSMT, substrate-binding domain"/>
    <property type="match status" value="1"/>
</dbReference>
<evidence type="ECO:0000256" key="3">
    <source>
        <dbReference type="ARBA" id="ARBA00022691"/>
    </source>
</evidence>
<dbReference type="GO" id="GO:0016279">
    <property type="term" value="F:protein-lysine N-methyltransferase activity"/>
    <property type="evidence" value="ECO:0007669"/>
    <property type="project" value="TreeGrafter"/>
</dbReference>
<evidence type="ECO:0000313" key="5">
    <source>
        <dbReference type="EMBL" id="KAK9826401.1"/>
    </source>
</evidence>